<dbReference type="PROSITE" id="PS00530">
    <property type="entry name" value="RNASE_T2_1"/>
    <property type="match status" value="1"/>
</dbReference>
<feature type="chain" id="PRO_5032283855" evidence="3">
    <location>
        <begin position="41"/>
        <end position="231"/>
    </location>
</feature>
<dbReference type="InterPro" id="IPR039378">
    <property type="entry name" value="RNase_T2_prok"/>
</dbReference>
<dbReference type="InterPro" id="IPR001568">
    <property type="entry name" value="RNase_T2-like"/>
</dbReference>
<dbReference type="InterPro" id="IPR036430">
    <property type="entry name" value="RNase_T2-like_sf"/>
</dbReference>
<comment type="caution">
    <text evidence="4">The sequence shown here is derived from an EMBL/GenBank/DDBJ whole genome shotgun (WGS) entry which is preliminary data.</text>
</comment>
<dbReference type="RefSeq" id="WP_183398541.1">
    <property type="nucleotide sequence ID" value="NZ_JACIDS010000002.1"/>
</dbReference>
<dbReference type="GO" id="GO:0033897">
    <property type="term" value="F:ribonuclease T2 activity"/>
    <property type="evidence" value="ECO:0007669"/>
    <property type="project" value="UniProtKB-EC"/>
</dbReference>
<dbReference type="AlphaFoldDB" id="A0A840AR28"/>
<dbReference type="EMBL" id="JACIDS010000002">
    <property type="protein sequence ID" value="MBB3930935.1"/>
    <property type="molecule type" value="Genomic_DNA"/>
</dbReference>
<evidence type="ECO:0000256" key="3">
    <source>
        <dbReference type="SAM" id="SignalP"/>
    </source>
</evidence>
<evidence type="ECO:0000313" key="5">
    <source>
        <dbReference type="Proteomes" id="UP000553963"/>
    </source>
</evidence>
<reference evidence="4 5" key="1">
    <citation type="submission" date="2020-08" db="EMBL/GenBank/DDBJ databases">
        <title>Genomic Encyclopedia of Type Strains, Phase IV (KMG-IV): sequencing the most valuable type-strain genomes for metagenomic binning, comparative biology and taxonomic classification.</title>
        <authorList>
            <person name="Goeker M."/>
        </authorList>
    </citation>
    <scope>NUCLEOTIDE SEQUENCE [LARGE SCALE GENOMIC DNA]</scope>
    <source>
        <strain evidence="4 5">DSM 25966</strain>
    </source>
</reference>
<evidence type="ECO:0000313" key="4">
    <source>
        <dbReference type="EMBL" id="MBB3930935.1"/>
    </source>
</evidence>
<keyword evidence="3" id="KW-0732">Signal</keyword>
<keyword evidence="4" id="KW-0456">Lyase</keyword>
<dbReference type="Gene3D" id="3.90.730.10">
    <property type="entry name" value="Ribonuclease T2-like"/>
    <property type="match status" value="1"/>
</dbReference>
<sequence length="231" mass="25264">MSRLASRVGSRPAGALGRLLAALAAAAIVFFSAASLPARADTPGDFAFYVLSLSWSPTYCESNKAKGDRLQCGGRPFAFVVHGLWPQYERGYPSDCSSPRGDGVPRSIVDGMLDIMPSPGLVRHEWRQHGTCSALNQSQYFDVVRRAFETVKIPERFVAPEAPLTVSPNEVEAAFRAVNPGLMSNAIAVACDQQRLKEVRICLTRSLAFRPCPEVDRGACRRDRLVMPPVR</sequence>
<dbReference type="PANTHER" id="PTHR11240:SF22">
    <property type="entry name" value="RIBONUCLEASE T2"/>
    <property type="match status" value="1"/>
</dbReference>
<protein>
    <submittedName>
        <fullName evidence="4">Ribonuclease T2</fullName>
        <ecNumber evidence="4">4.6.1.19</ecNumber>
    </submittedName>
</protein>
<evidence type="ECO:0000256" key="2">
    <source>
        <dbReference type="RuleBase" id="RU004328"/>
    </source>
</evidence>
<evidence type="ECO:0000256" key="1">
    <source>
        <dbReference type="ARBA" id="ARBA00007469"/>
    </source>
</evidence>
<dbReference type="GO" id="GO:0006401">
    <property type="term" value="P:RNA catabolic process"/>
    <property type="evidence" value="ECO:0007669"/>
    <property type="project" value="TreeGrafter"/>
</dbReference>
<dbReference type="CDD" id="cd01062">
    <property type="entry name" value="RNase_T2_prok"/>
    <property type="match status" value="1"/>
</dbReference>
<proteinExistence type="inferred from homology"/>
<dbReference type="InterPro" id="IPR018188">
    <property type="entry name" value="RNase_T2_His_AS_1"/>
</dbReference>
<gene>
    <name evidence="4" type="ORF">GGR25_001974</name>
</gene>
<name>A0A840AR28_9HYPH</name>
<dbReference type="PANTHER" id="PTHR11240">
    <property type="entry name" value="RIBONUCLEASE T2"/>
    <property type="match status" value="1"/>
</dbReference>
<dbReference type="Proteomes" id="UP000553963">
    <property type="component" value="Unassembled WGS sequence"/>
</dbReference>
<accession>A0A840AR28</accession>
<dbReference type="SUPFAM" id="SSF55895">
    <property type="entry name" value="Ribonuclease Rh-like"/>
    <property type="match status" value="1"/>
</dbReference>
<comment type="similarity">
    <text evidence="1 2">Belongs to the RNase T2 family.</text>
</comment>
<dbReference type="GO" id="GO:0003723">
    <property type="term" value="F:RNA binding"/>
    <property type="evidence" value="ECO:0007669"/>
    <property type="project" value="InterPro"/>
</dbReference>
<organism evidence="4 5">
    <name type="scientific">Kaistia hirudinis</name>
    <dbReference type="NCBI Taxonomy" id="1293440"/>
    <lineage>
        <taxon>Bacteria</taxon>
        <taxon>Pseudomonadati</taxon>
        <taxon>Pseudomonadota</taxon>
        <taxon>Alphaproteobacteria</taxon>
        <taxon>Hyphomicrobiales</taxon>
        <taxon>Kaistiaceae</taxon>
        <taxon>Kaistia</taxon>
    </lineage>
</organism>
<keyword evidence="5" id="KW-1185">Reference proteome</keyword>
<dbReference type="EC" id="4.6.1.19" evidence="4"/>
<feature type="signal peptide" evidence="3">
    <location>
        <begin position="1"/>
        <end position="40"/>
    </location>
</feature>
<dbReference type="Pfam" id="PF00445">
    <property type="entry name" value="Ribonuclease_T2"/>
    <property type="match status" value="1"/>
</dbReference>